<reference evidence="3 4" key="1">
    <citation type="submission" date="2016-02" db="EMBL/GenBank/DDBJ databases">
        <title>Comparative genomic and transcriptomic foundation for Pichia pastoris.</title>
        <authorList>
            <person name="Love K.R."/>
            <person name="Shah K.A."/>
            <person name="Whittaker C.A."/>
            <person name="Wu J."/>
            <person name="Bartlett M.C."/>
            <person name="Ma D."/>
            <person name="Leeson R.L."/>
            <person name="Priest M."/>
            <person name="Young S.K."/>
            <person name="Love J.C."/>
        </authorList>
    </citation>
    <scope>NUCLEOTIDE SEQUENCE [LARGE SCALE GENOMIC DNA]</scope>
    <source>
        <strain evidence="3 4">ATCC 28485</strain>
    </source>
</reference>
<evidence type="ECO:0000256" key="1">
    <source>
        <dbReference type="SAM" id="MobiDB-lite"/>
    </source>
</evidence>
<evidence type="ECO:0000313" key="4">
    <source>
        <dbReference type="Proteomes" id="UP000094565"/>
    </source>
</evidence>
<accession>A0A1B2JI04</accession>
<dbReference type="PANTHER" id="PTHR35519">
    <property type="entry name" value="MEMBRANE PROTEINS"/>
    <property type="match status" value="1"/>
</dbReference>
<dbReference type="Pfam" id="PF13430">
    <property type="entry name" value="DUF4112"/>
    <property type="match status" value="1"/>
</dbReference>
<protein>
    <submittedName>
        <fullName evidence="3">BA75_04942T0</fullName>
    </submittedName>
</protein>
<keyword evidence="4" id="KW-1185">Reference proteome</keyword>
<evidence type="ECO:0000313" key="3">
    <source>
        <dbReference type="EMBL" id="ANZ77613.1"/>
    </source>
</evidence>
<feature type="transmembrane region" description="Helical" evidence="2">
    <location>
        <begin position="128"/>
        <end position="151"/>
    </location>
</feature>
<gene>
    <name evidence="3" type="primary">YLR326W</name>
    <name evidence="3" type="ORF">ATY40_BA7504942</name>
</gene>
<proteinExistence type="predicted"/>
<dbReference type="Proteomes" id="UP000094565">
    <property type="component" value="Chromosome 4"/>
</dbReference>
<dbReference type="InterPro" id="IPR025187">
    <property type="entry name" value="DUF4112"/>
</dbReference>
<keyword evidence="2" id="KW-0472">Membrane</keyword>
<evidence type="ECO:0000256" key="2">
    <source>
        <dbReference type="SAM" id="Phobius"/>
    </source>
</evidence>
<name>A0A1B2JI04_PICPA</name>
<dbReference type="PANTHER" id="PTHR35519:SF1">
    <property type="entry name" value="YALI0C06193P"/>
    <property type="match status" value="1"/>
</dbReference>
<dbReference type="AlphaFoldDB" id="A0A1B2JI04"/>
<feature type="transmembrane region" description="Helical" evidence="2">
    <location>
        <begin position="84"/>
        <end position="107"/>
    </location>
</feature>
<dbReference type="OrthoDB" id="2103474at2759"/>
<sequence>MANIQEQVENIPGYDVVMGVWEDYAGDHFQTKDPFRETLPDGKTRKRKLPEGATKDEKKSWKSIQRRAWIDDKCFLGCQPVDCGIGLAPVVAFFIPTLGPIVVYVVHARLIKVACDQFEIGPKLEAKLHANILFDLLISLPPIVGALLAWLNGCSTRNAALIHSSVAKKIVQRQRTDGVDYHRQ</sequence>
<keyword evidence="2" id="KW-1133">Transmembrane helix</keyword>
<organism evidence="3 4">
    <name type="scientific">Komagataella pastoris</name>
    <name type="common">Yeast</name>
    <name type="synonym">Pichia pastoris</name>
    <dbReference type="NCBI Taxonomy" id="4922"/>
    <lineage>
        <taxon>Eukaryota</taxon>
        <taxon>Fungi</taxon>
        <taxon>Dikarya</taxon>
        <taxon>Ascomycota</taxon>
        <taxon>Saccharomycotina</taxon>
        <taxon>Pichiomycetes</taxon>
        <taxon>Pichiales</taxon>
        <taxon>Pichiaceae</taxon>
        <taxon>Komagataella</taxon>
    </lineage>
</organism>
<feature type="region of interest" description="Disordered" evidence="1">
    <location>
        <begin position="32"/>
        <end position="59"/>
    </location>
</feature>
<dbReference type="EMBL" id="CP014587">
    <property type="protein sequence ID" value="ANZ77613.1"/>
    <property type="molecule type" value="Genomic_DNA"/>
</dbReference>
<keyword evidence="2" id="KW-0812">Transmembrane</keyword>